<dbReference type="InterPro" id="IPR006310">
    <property type="entry name" value="DinG"/>
</dbReference>
<dbReference type="InterPro" id="IPR027417">
    <property type="entry name" value="P-loop_NTPase"/>
</dbReference>
<dbReference type="SUPFAM" id="SSF53098">
    <property type="entry name" value="Ribonuclease H-like"/>
    <property type="match status" value="1"/>
</dbReference>
<dbReference type="GO" id="GO:0003887">
    <property type="term" value="F:DNA-directed DNA polymerase activity"/>
    <property type="evidence" value="ECO:0007669"/>
    <property type="project" value="InterPro"/>
</dbReference>
<dbReference type="PANTHER" id="PTHR11472:SF34">
    <property type="entry name" value="REGULATOR OF TELOMERE ELONGATION HELICASE 1"/>
    <property type="match status" value="1"/>
</dbReference>
<dbReference type="GO" id="GO:0006260">
    <property type="term" value="P:DNA replication"/>
    <property type="evidence" value="ECO:0007669"/>
    <property type="project" value="InterPro"/>
</dbReference>
<dbReference type="PROSITE" id="PS51193">
    <property type="entry name" value="HELICASE_ATP_BIND_2"/>
    <property type="match status" value="1"/>
</dbReference>
<dbReference type="EMBL" id="FOXU01000001">
    <property type="protein sequence ID" value="SFQ09956.1"/>
    <property type="molecule type" value="Genomic_DNA"/>
</dbReference>
<dbReference type="Pfam" id="PF13307">
    <property type="entry name" value="Helicase_C_2"/>
    <property type="match status" value="1"/>
</dbReference>
<dbReference type="InterPro" id="IPR014013">
    <property type="entry name" value="Helic_SF1/SF2_ATP-bd_DinG/Rad3"/>
</dbReference>
<sequence length="920" mass="105428">MMENHKYAVVDIETTGHSSTNGDRIIQLAIVFIENNKLVNTYTTFINPEKPIPLFIQDLTNIAESDVEKAPLFEDIGAKVLGMLQDHIFVAHNIHFDLPFLQKELKRVGLPNLVCKTMDTVEFTKLMFPNLYSYKLQDIANELEINLESAHRADDDALATAHLLIKCIDQLMKLPLKTIELLHKRSFQLKSNLSILFFDVLVEKRKQLVSEGFLLYRGIPIKEISDEQHEETDSLSFPETRDKKIELFSKSIPSFEEREGQFELMDQIQASLTNELEIVCEAETGIGKTLGYLLPAVLYSFEKKRPVIISTYTTHLIDQLVSEEIPKINAILETNVKVATLKGMHHYIDLYSFWQQVQLEDESYDETFTIMQILVWLTLTEDGDLTELNASGGGQLFVDKIRRGSLSNKKEVGANDFYERALRKSEDCHILVTNHAMVMTDQEREQPILTAGCAMIVDEAHQMIHASMSRGERIFSYTNWKYVLGQFGTLDTEQLLQKLELLHVPLSIQIQLEKQYVETIEKFDKAVSFVIDAFLQKSKRNGKSTKKTVALDDLELDQTIFRSVANSIQVFIFSTKSMIDSYSKHVEDEKIQSFINEWQYWIRELVIKVSEWDEIFLQNRVTEARWLEVDTRSIPGSLTVIKRPLNYREDIRKALMTHREVGAVIWTSGTITVPSNRHFITTQLGLGTEIPIYQYKAASDYYSGAELLIVENMPDIKQVSQSDYIEAVAEAVVQTVLVSEGRCFVLFTSQDMLRKTVELIQDTHLLDDYMLFAQGMTSGSRMRLLKSFQRFSKSVLFGTNSFWEGVDVPGDALSVIIMVRLPFSSPDDPLFKKRAELLTKNGQNPFSAYSLPEAVLRFRQGFGRLIRSSSDKGVFIVLDRRIETKSYGRDFLQAIPNIPVKKVSLENMVLELENWYTDEG</sequence>
<dbReference type="NCBIfam" id="TIGR01407">
    <property type="entry name" value="dinG_rel"/>
    <property type="match status" value="1"/>
</dbReference>
<dbReference type="HAMAP" id="MF_02206">
    <property type="entry name" value="DinG_exonucl"/>
    <property type="match status" value="1"/>
</dbReference>
<keyword evidence="2 6" id="KW-0547">Nucleotide-binding</keyword>
<dbReference type="NCBIfam" id="TIGR00573">
    <property type="entry name" value="dnaq"/>
    <property type="match status" value="1"/>
</dbReference>
<dbReference type="InterPro" id="IPR006555">
    <property type="entry name" value="ATP-dep_Helicase_C"/>
</dbReference>
<feature type="short sequence motif" description="DEAH box" evidence="6">
    <location>
        <begin position="458"/>
        <end position="461"/>
    </location>
</feature>
<protein>
    <recommendedName>
        <fullName evidence="6 7">3'-5' exonuclease DinG</fullName>
        <ecNumber evidence="6 7">3.1.-.-</ecNumber>
    </recommendedName>
</protein>
<dbReference type="PANTHER" id="PTHR11472">
    <property type="entry name" value="DNA REPAIR DEAD HELICASE RAD3/XP-D SUBFAMILY MEMBER"/>
    <property type="match status" value="1"/>
</dbReference>
<evidence type="ECO:0000256" key="6">
    <source>
        <dbReference type="HAMAP-Rule" id="MF_02206"/>
    </source>
</evidence>
<dbReference type="SMART" id="SM00479">
    <property type="entry name" value="EXOIII"/>
    <property type="match status" value="1"/>
</dbReference>
<feature type="binding site" evidence="6">
    <location>
        <begin position="282"/>
        <end position="289"/>
    </location>
    <ligand>
        <name>ATP</name>
        <dbReference type="ChEBI" id="CHEBI:30616"/>
    </ligand>
</feature>
<name>A0A1I5VSI4_9BACI</name>
<dbReference type="GO" id="GO:0003677">
    <property type="term" value="F:DNA binding"/>
    <property type="evidence" value="ECO:0007669"/>
    <property type="project" value="InterPro"/>
</dbReference>
<evidence type="ECO:0000256" key="5">
    <source>
        <dbReference type="ARBA" id="ARBA00022840"/>
    </source>
</evidence>
<keyword evidence="5 6" id="KW-0067">ATP-binding</keyword>
<keyword evidence="1 6" id="KW-0540">Nuclease</keyword>
<evidence type="ECO:0000313" key="10">
    <source>
        <dbReference type="Proteomes" id="UP000198734"/>
    </source>
</evidence>
<dbReference type="InterPro" id="IPR014001">
    <property type="entry name" value="Helicase_ATP-bd"/>
</dbReference>
<keyword evidence="10" id="KW-1185">Reference proteome</keyword>
<dbReference type="Pfam" id="PF00929">
    <property type="entry name" value="RNase_T"/>
    <property type="match status" value="1"/>
</dbReference>
<evidence type="ECO:0000256" key="4">
    <source>
        <dbReference type="ARBA" id="ARBA00022839"/>
    </source>
</evidence>
<comment type="similarity">
    <text evidence="6 7">Belongs to the helicase family. DinG subfamily. Type 2 sub-subfamily.</text>
</comment>
<reference evidence="10" key="1">
    <citation type="submission" date="2016-10" db="EMBL/GenBank/DDBJ databases">
        <authorList>
            <person name="Varghese N."/>
            <person name="Submissions S."/>
        </authorList>
    </citation>
    <scope>NUCLEOTIDE SEQUENCE [LARGE SCALE GENOMIC DNA]</scope>
    <source>
        <strain evidence="10">DSM 11706</strain>
    </source>
</reference>
<dbReference type="SMART" id="SM00491">
    <property type="entry name" value="HELICc2"/>
    <property type="match status" value="1"/>
</dbReference>
<accession>A0A1I5VSI4</accession>
<dbReference type="InterPro" id="IPR045028">
    <property type="entry name" value="DinG/Rad3-like"/>
</dbReference>
<dbReference type="Gene3D" id="3.40.50.300">
    <property type="entry name" value="P-loop containing nucleotide triphosphate hydrolases"/>
    <property type="match status" value="2"/>
</dbReference>
<dbReference type="OrthoDB" id="9803913at2"/>
<dbReference type="SMART" id="SM00487">
    <property type="entry name" value="DEXDc"/>
    <property type="match status" value="1"/>
</dbReference>
<evidence type="ECO:0000256" key="2">
    <source>
        <dbReference type="ARBA" id="ARBA00022741"/>
    </source>
</evidence>
<dbReference type="InterPro" id="IPR012337">
    <property type="entry name" value="RNaseH-like_sf"/>
</dbReference>
<dbReference type="Proteomes" id="UP000198734">
    <property type="component" value="Unassembled WGS sequence"/>
</dbReference>
<evidence type="ECO:0000256" key="1">
    <source>
        <dbReference type="ARBA" id="ARBA00022722"/>
    </source>
</evidence>
<dbReference type="InterPro" id="IPR036397">
    <property type="entry name" value="RNaseH_sf"/>
</dbReference>
<dbReference type="AlphaFoldDB" id="A0A1I5VSI4"/>
<dbReference type="EC" id="3.1.-.-" evidence="6 7"/>
<organism evidence="9 10">
    <name type="scientific">Psychrobacillus psychrotolerans</name>
    <dbReference type="NCBI Taxonomy" id="126156"/>
    <lineage>
        <taxon>Bacteria</taxon>
        <taxon>Bacillati</taxon>
        <taxon>Bacillota</taxon>
        <taxon>Bacilli</taxon>
        <taxon>Bacillales</taxon>
        <taxon>Bacillaceae</taxon>
        <taxon>Psychrobacillus</taxon>
    </lineage>
</organism>
<proteinExistence type="inferred from homology"/>
<dbReference type="Gene3D" id="3.30.420.10">
    <property type="entry name" value="Ribonuclease H-like superfamily/Ribonuclease H"/>
    <property type="match status" value="1"/>
</dbReference>
<dbReference type="NCBIfam" id="NF005981">
    <property type="entry name" value="PRK08074.1"/>
    <property type="match status" value="1"/>
</dbReference>
<dbReference type="FunFam" id="3.30.420.10:FF:000045">
    <property type="entry name" value="3'-5' exonuclease DinG"/>
    <property type="match status" value="1"/>
</dbReference>
<dbReference type="GO" id="GO:0016818">
    <property type="term" value="F:hydrolase activity, acting on acid anhydrides, in phosphorus-containing anhydrides"/>
    <property type="evidence" value="ECO:0007669"/>
    <property type="project" value="InterPro"/>
</dbReference>
<evidence type="ECO:0000256" key="7">
    <source>
        <dbReference type="RuleBase" id="RU364106"/>
    </source>
</evidence>
<keyword evidence="9" id="KW-0347">Helicase</keyword>
<evidence type="ECO:0000259" key="8">
    <source>
        <dbReference type="PROSITE" id="PS51193"/>
    </source>
</evidence>
<feature type="domain" description="Helicase ATP-binding" evidence="8">
    <location>
        <begin position="247"/>
        <end position="524"/>
    </location>
</feature>
<dbReference type="STRING" id="126156.SAMN05421670_0932"/>
<comment type="function">
    <text evidence="6 7">3'-5' exonuclease.</text>
</comment>
<evidence type="ECO:0000256" key="3">
    <source>
        <dbReference type="ARBA" id="ARBA00022801"/>
    </source>
</evidence>
<dbReference type="GO" id="GO:0003678">
    <property type="term" value="F:DNA helicase activity"/>
    <property type="evidence" value="ECO:0007669"/>
    <property type="project" value="TreeGrafter"/>
</dbReference>
<dbReference type="InterPro" id="IPR013520">
    <property type="entry name" value="Ribonucl_H"/>
</dbReference>
<dbReference type="CDD" id="cd06127">
    <property type="entry name" value="DEDDh"/>
    <property type="match status" value="1"/>
</dbReference>
<gene>
    <name evidence="6 7" type="primary">dinG</name>
    <name evidence="9" type="ORF">SAMN05421670_0932</name>
</gene>
<dbReference type="InterPro" id="IPR006054">
    <property type="entry name" value="DnaQ"/>
</dbReference>
<dbReference type="GO" id="GO:0008408">
    <property type="term" value="F:3'-5' exonuclease activity"/>
    <property type="evidence" value="ECO:0007669"/>
    <property type="project" value="UniProtKB-UniRule"/>
</dbReference>
<keyword evidence="4 6" id="KW-0269">Exonuclease</keyword>
<dbReference type="SUPFAM" id="SSF52540">
    <property type="entry name" value="P-loop containing nucleoside triphosphate hydrolases"/>
    <property type="match status" value="1"/>
</dbReference>
<dbReference type="GO" id="GO:0005524">
    <property type="term" value="F:ATP binding"/>
    <property type="evidence" value="ECO:0007669"/>
    <property type="project" value="UniProtKB-UniRule"/>
</dbReference>
<evidence type="ECO:0000313" key="9">
    <source>
        <dbReference type="EMBL" id="SFQ09956.1"/>
    </source>
</evidence>
<keyword evidence="3 6" id="KW-0378">Hydrolase</keyword>